<dbReference type="InterPro" id="IPR004827">
    <property type="entry name" value="bZIP"/>
</dbReference>
<evidence type="ECO:0000256" key="1">
    <source>
        <dbReference type="ARBA" id="ARBA00006079"/>
    </source>
</evidence>
<organism evidence="8 9">
    <name type="scientific">Scyliorhinus torazame</name>
    <name type="common">Cloudy catshark</name>
    <name type="synonym">Catulus torazame</name>
    <dbReference type="NCBI Taxonomy" id="75743"/>
    <lineage>
        <taxon>Eukaryota</taxon>
        <taxon>Metazoa</taxon>
        <taxon>Chordata</taxon>
        <taxon>Craniata</taxon>
        <taxon>Vertebrata</taxon>
        <taxon>Chondrichthyes</taxon>
        <taxon>Elasmobranchii</taxon>
        <taxon>Galeomorphii</taxon>
        <taxon>Galeoidea</taxon>
        <taxon>Carcharhiniformes</taxon>
        <taxon>Scyliorhinidae</taxon>
        <taxon>Scyliorhinus</taxon>
    </lineage>
</organism>
<evidence type="ECO:0000313" key="9">
    <source>
        <dbReference type="Proteomes" id="UP000288216"/>
    </source>
</evidence>
<evidence type="ECO:0000259" key="7">
    <source>
        <dbReference type="PROSITE" id="PS50217"/>
    </source>
</evidence>
<dbReference type="EMBL" id="BFAA01018159">
    <property type="protein sequence ID" value="GCB77632.1"/>
    <property type="molecule type" value="Genomic_DNA"/>
</dbReference>
<dbReference type="CDD" id="cd14694">
    <property type="entry name" value="bZIP_NFIL3"/>
    <property type="match status" value="1"/>
</dbReference>
<dbReference type="AlphaFoldDB" id="A0A401PWZ5"/>
<feature type="region of interest" description="Disordered" evidence="6">
    <location>
        <begin position="363"/>
        <end position="397"/>
    </location>
</feature>
<evidence type="ECO:0000313" key="8">
    <source>
        <dbReference type="EMBL" id="GCB77632.1"/>
    </source>
</evidence>
<dbReference type="PANTHER" id="PTHR15284">
    <property type="entry name" value="NUCLEAR FACTOR INTERLEUKIN-3-REGULATED PROTEIN"/>
    <property type="match status" value="1"/>
</dbReference>
<feature type="compositionally biased region" description="Basic and acidic residues" evidence="6">
    <location>
        <begin position="194"/>
        <end position="204"/>
    </location>
</feature>
<evidence type="ECO:0000256" key="5">
    <source>
        <dbReference type="ARBA" id="ARBA00023242"/>
    </source>
</evidence>
<evidence type="ECO:0000256" key="2">
    <source>
        <dbReference type="ARBA" id="ARBA00023015"/>
    </source>
</evidence>
<dbReference type="GO" id="GO:0003677">
    <property type="term" value="F:DNA binding"/>
    <property type="evidence" value="ECO:0007669"/>
    <property type="project" value="UniProtKB-KW"/>
</dbReference>
<dbReference type="PROSITE" id="PS50217">
    <property type="entry name" value="BZIP"/>
    <property type="match status" value="1"/>
</dbReference>
<sequence length="621" mass="67720">MESGYYSEMENMGSAPLSLSEALSPYHEGLSQRSRTSKGRPSNSGRRKREFISDEKKDASYWEKRRKNNEAAKRSREKRRISDLVLENRVVALNEENVRLKSELLALKLRFGLITAAAYTEKSRQLAGTSVSSYYSSYSNSPAVLLNSDSSEAEHSSRGSGFMPLSKYSPRGSLSDVSDGSSSTGDSPGPASHGDVKQDEGSMDRDLMKEVESVRITCGGGEATSLVRSCDDIEFLNYKGPMKYNLVPRDIIQYRAQGCGEVVQAHAAQLEDFHPVSALPQPSQTAHTSQEVGYAQLRQHNVSAKSLDVSGLPPSSIGIAQQYARELPDARTQKVQAHPLPKESVIEVLKKSPFEHSTVGSFCATEDAHSLPPAGKDEELEESGSPSPNGGVPRFSSSRRFLTGKRELMDCPFTPCSVIEAPRVSDQGAIAPSSLGLEKIADDILSEGSDTESQEKVDSLGYEAATQSGKQQEVRRTALPHKLRLKVRALLASEQQANGQGHSQPVVEPGPVLQKHDHSFHQNPSLGGCIMRNFISVADKGDHWRKSGLLDINVLPCQPGRLNNFEQCFPTRTSSHQSASTSSGLHTANVACFVAFERNSVQSTEKPSLHERNHLVSPTEG</sequence>
<feature type="region of interest" description="Disordered" evidence="6">
    <location>
        <begin position="1"/>
        <end position="52"/>
    </location>
</feature>
<keyword evidence="3" id="KW-0238">DNA-binding</keyword>
<feature type="region of interest" description="Disordered" evidence="6">
    <location>
        <begin position="149"/>
        <end position="204"/>
    </location>
</feature>
<evidence type="ECO:0000256" key="4">
    <source>
        <dbReference type="ARBA" id="ARBA00023163"/>
    </source>
</evidence>
<dbReference type="InterPro" id="IPR047106">
    <property type="entry name" value="NFIL3-like_bZIP"/>
</dbReference>
<keyword evidence="9" id="KW-1185">Reference proteome</keyword>
<dbReference type="Gene3D" id="1.20.5.170">
    <property type="match status" value="1"/>
</dbReference>
<keyword evidence="4" id="KW-0804">Transcription</keyword>
<dbReference type="FunFam" id="1.20.5.170:FF:000025">
    <property type="entry name" value="nuclear factor interleukin-3-regulated protein-like"/>
    <property type="match status" value="1"/>
</dbReference>
<feature type="compositionally biased region" description="Low complexity" evidence="6">
    <location>
        <begin position="172"/>
        <end position="187"/>
    </location>
</feature>
<dbReference type="GO" id="GO:0003700">
    <property type="term" value="F:DNA-binding transcription factor activity"/>
    <property type="evidence" value="ECO:0007669"/>
    <property type="project" value="InterPro"/>
</dbReference>
<accession>A0A401PWZ5</accession>
<dbReference type="Proteomes" id="UP000288216">
    <property type="component" value="Unassembled WGS sequence"/>
</dbReference>
<name>A0A401PWZ5_SCYTO</name>
<gene>
    <name evidence="8" type="ORF">scyTo_0021117</name>
</gene>
<evidence type="ECO:0000256" key="3">
    <source>
        <dbReference type="ARBA" id="ARBA00023125"/>
    </source>
</evidence>
<feature type="domain" description="BZIP" evidence="7">
    <location>
        <begin position="58"/>
        <end position="108"/>
    </location>
</feature>
<dbReference type="SUPFAM" id="SSF57959">
    <property type="entry name" value="Leucine zipper domain"/>
    <property type="match status" value="1"/>
</dbReference>
<comment type="caution">
    <text evidence="8">The sequence shown here is derived from an EMBL/GenBank/DDBJ whole genome shotgun (WGS) entry which is preliminary data.</text>
</comment>
<feature type="compositionally biased region" description="Low complexity" evidence="6">
    <location>
        <begin position="14"/>
        <end position="25"/>
    </location>
</feature>
<dbReference type="OrthoDB" id="6151507at2759"/>
<dbReference type="PROSITE" id="PS00036">
    <property type="entry name" value="BZIP_BASIC"/>
    <property type="match status" value="1"/>
</dbReference>
<dbReference type="InterPro" id="IPR046347">
    <property type="entry name" value="bZIP_sf"/>
</dbReference>
<keyword evidence="5" id="KW-0539">Nucleus</keyword>
<feature type="compositionally biased region" description="Polar residues" evidence="6">
    <location>
        <begin position="31"/>
        <end position="44"/>
    </location>
</feature>
<dbReference type="GO" id="GO:0007623">
    <property type="term" value="P:circadian rhythm"/>
    <property type="evidence" value="ECO:0007669"/>
    <property type="project" value="TreeGrafter"/>
</dbReference>
<reference evidence="8 9" key="1">
    <citation type="journal article" date="2018" name="Nat. Ecol. Evol.">
        <title>Shark genomes provide insights into elasmobranch evolution and the origin of vertebrates.</title>
        <authorList>
            <person name="Hara Y"/>
            <person name="Yamaguchi K"/>
            <person name="Onimaru K"/>
            <person name="Kadota M"/>
            <person name="Koyanagi M"/>
            <person name="Keeley SD"/>
            <person name="Tatsumi K"/>
            <person name="Tanaka K"/>
            <person name="Motone F"/>
            <person name="Kageyama Y"/>
            <person name="Nozu R"/>
            <person name="Adachi N"/>
            <person name="Nishimura O"/>
            <person name="Nakagawa R"/>
            <person name="Tanegashima C"/>
            <person name="Kiyatake I"/>
            <person name="Matsumoto R"/>
            <person name="Murakumo K"/>
            <person name="Nishida K"/>
            <person name="Terakita A"/>
            <person name="Kuratani S"/>
            <person name="Sato K"/>
            <person name="Hyodo S Kuraku.S."/>
        </authorList>
    </citation>
    <scope>NUCLEOTIDE SEQUENCE [LARGE SCALE GENOMIC DNA]</scope>
</reference>
<comment type="similarity">
    <text evidence="1">Belongs to the bZIP family. NFIL3 subfamily.</text>
</comment>
<dbReference type="OMA" id="CATEDAH"/>
<protein>
    <recommendedName>
        <fullName evidence="7">BZIP domain-containing protein</fullName>
    </recommendedName>
</protein>
<dbReference type="InterPro" id="IPR047229">
    <property type="entry name" value="NFIL3-like"/>
</dbReference>
<evidence type="ECO:0000256" key="6">
    <source>
        <dbReference type="SAM" id="MobiDB-lite"/>
    </source>
</evidence>
<dbReference type="GO" id="GO:0005634">
    <property type="term" value="C:nucleus"/>
    <property type="evidence" value="ECO:0007669"/>
    <property type="project" value="TreeGrafter"/>
</dbReference>
<proteinExistence type="inferred from homology"/>
<dbReference type="PANTHER" id="PTHR15284:SF4">
    <property type="entry name" value="E4 BINDING PROTEIN 4-2"/>
    <property type="match status" value="1"/>
</dbReference>
<dbReference type="SMART" id="SM00338">
    <property type="entry name" value="BRLZ"/>
    <property type="match status" value="1"/>
</dbReference>
<dbReference type="STRING" id="75743.A0A401PWZ5"/>
<keyword evidence="2" id="KW-0805">Transcription regulation</keyword>
<dbReference type="Pfam" id="PF07716">
    <property type="entry name" value="bZIP_2"/>
    <property type="match status" value="1"/>
</dbReference>